<feature type="compositionally biased region" description="Polar residues" evidence="1">
    <location>
        <begin position="1"/>
        <end position="34"/>
    </location>
</feature>
<feature type="compositionally biased region" description="Low complexity" evidence="1">
    <location>
        <begin position="82"/>
        <end position="97"/>
    </location>
</feature>
<dbReference type="OrthoDB" id="3358788at2759"/>
<gene>
    <name evidence="2" type="ORF">BDZ90DRAFT_261864</name>
</gene>
<dbReference type="EMBL" id="KZ819673">
    <property type="protein sequence ID" value="PWN26095.1"/>
    <property type="molecule type" value="Genomic_DNA"/>
</dbReference>
<name>A0A316USI4_9BASI</name>
<proteinExistence type="predicted"/>
<accession>A0A316USI4</accession>
<dbReference type="GeneID" id="37030242"/>
<sequence>MASQRVLTGTTRSALSRSAQTSLALRGSTSTTFSRALHSRPSRPTTISRPSWVTYGGASLALSLPFSLFSKGGKEGNDEAAAAAAAKGNSSGSSDNAESQSSAILRQASPAAMRSQPTTLMFLSVKGSQRYDWQEWIGYFREAGYDILDCNLAAATSSTDEAKVLGDELASQVRLSSLQRQPLVFIRASASPLALPLLGEHLASKRPSVAGIVIVTSSEGAGPEAVDALAKKLGGRVKVVKDDEEGLRDSERWLTEQGF</sequence>
<dbReference type="RefSeq" id="XP_025360707.1">
    <property type="nucleotide sequence ID" value="XM_025508419.1"/>
</dbReference>
<organism evidence="2 3">
    <name type="scientific">Jaminaea rosea</name>
    <dbReference type="NCBI Taxonomy" id="1569628"/>
    <lineage>
        <taxon>Eukaryota</taxon>
        <taxon>Fungi</taxon>
        <taxon>Dikarya</taxon>
        <taxon>Basidiomycota</taxon>
        <taxon>Ustilaginomycotina</taxon>
        <taxon>Exobasidiomycetes</taxon>
        <taxon>Microstromatales</taxon>
        <taxon>Microstromatales incertae sedis</taxon>
        <taxon>Jaminaea</taxon>
    </lineage>
</organism>
<evidence type="ECO:0000313" key="2">
    <source>
        <dbReference type="EMBL" id="PWN26095.1"/>
    </source>
</evidence>
<reference evidence="2 3" key="1">
    <citation type="journal article" date="2018" name="Mol. Biol. Evol.">
        <title>Broad Genomic Sampling Reveals a Smut Pathogenic Ancestry of the Fungal Clade Ustilaginomycotina.</title>
        <authorList>
            <person name="Kijpornyongpan T."/>
            <person name="Mondo S.J."/>
            <person name="Barry K."/>
            <person name="Sandor L."/>
            <person name="Lee J."/>
            <person name="Lipzen A."/>
            <person name="Pangilinan J."/>
            <person name="LaButti K."/>
            <person name="Hainaut M."/>
            <person name="Henrissat B."/>
            <person name="Grigoriev I.V."/>
            <person name="Spatafora J.W."/>
            <person name="Aime M.C."/>
        </authorList>
    </citation>
    <scope>NUCLEOTIDE SEQUENCE [LARGE SCALE GENOMIC DNA]</scope>
    <source>
        <strain evidence="2 3">MCA 5214</strain>
    </source>
</reference>
<feature type="region of interest" description="Disordered" evidence="1">
    <location>
        <begin position="82"/>
        <end position="102"/>
    </location>
</feature>
<keyword evidence="3" id="KW-1185">Reference proteome</keyword>
<dbReference type="Proteomes" id="UP000245884">
    <property type="component" value="Unassembled WGS sequence"/>
</dbReference>
<evidence type="ECO:0000256" key="1">
    <source>
        <dbReference type="SAM" id="MobiDB-lite"/>
    </source>
</evidence>
<evidence type="ECO:0000313" key="3">
    <source>
        <dbReference type="Proteomes" id="UP000245884"/>
    </source>
</evidence>
<protein>
    <submittedName>
        <fullName evidence="2">Uncharacterized protein</fullName>
    </submittedName>
</protein>
<dbReference type="AlphaFoldDB" id="A0A316USI4"/>
<feature type="region of interest" description="Disordered" evidence="1">
    <location>
        <begin position="1"/>
        <end position="48"/>
    </location>
</feature>